<dbReference type="InParanoid" id="A0A0C3F975"/>
<dbReference type="Proteomes" id="UP000054166">
    <property type="component" value="Unassembled WGS sequence"/>
</dbReference>
<feature type="domain" description="DUF6533" evidence="2">
    <location>
        <begin position="35"/>
        <end position="79"/>
    </location>
</feature>
<dbReference type="Pfam" id="PF20151">
    <property type="entry name" value="DUF6533"/>
    <property type="match status" value="1"/>
</dbReference>
<feature type="transmembrane region" description="Helical" evidence="1">
    <location>
        <begin position="101"/>
        <end position="120"/>
    </location>
</feature>
<keyword evidence="4" id="KW-1185">Reference proteome</keyword>
<evidence type="ECO:0000259" key="2">
    <source>
        <dbReference type="Pfam" id="PF20151"/>
    </source>
</evidence>
<keyword evidence="1" id="KW-0472">Membrane</keyword>
<feature type="transmembrane region" description="Helical" evidence="1">
    <location>
        <begin position="69"/>
        <end position="89"/>
    </location>
</feature>
<proteinExistence type="predicted"/>
<accession>A0A0C3F975</accession>
<reference evidence="3 4" key="1">
    <citation type="submission" date="2014-04" db="EMBL/GenBank/DDBJ databases">
        <authorList>
            <consortium name="DOE Joint Genome Institute"/>
            <person name="Kuo A."/>
            <person name="Tarkka M."/>
            <person name="Buscot F."/>
            <person name="Kohler A."/>
            <person name="Nagy L.G."/>
            <person name="Floudas D."/>
            <person name="Copeland A."/>
            <person name="Barry K.W."/>
            <person name="Cichocki N."/>
            <person name="Veneault-Fourrey C."/>
            <person name="LaButti K."/>
            <person name="Lindquist E.A."/>
            <person name="Lipzen A."/>
            <person name="Lundell T."/>
            <person name="Morin E."/>
            <person name="Murat C."/>
            <person name="Sun H."/>
            <person name="Tunlid A."/>
            <person name="Henrissat B."/>
            <person name="Grigoriev I.V."/>
            <person name="Hibbett D.S."/>
            <person name="Martin F."/>
            <person name="Nordberg H.P."/>
            <person name="Cantor M.N."/>
            <person name="Hua S.X."/>
        </authorList>
    </citation>
    <scope>NUCLEOTIDE SEQUENCE [LARGE SCALE GENOMIC DNA]</scope>
    <source>
        <strain evidence="3 4">F 1598</strain>
    </source>
</reference>
<feature type="transmembrane region" description="Helical" evidence="1">
    <location>
        <begin position="264"/>
        <end position="286"/>
    </location>
</feature>
<name>A0A0C3F975_PILCF</name>
<keyword evidence="1" id="KW-1133">Transmembrane helix</keyword>
<gene>
    <name evidence="3" type="ORF">PILCRDRAFT_644912</name>
</gene>
<evidence type="ECO:0000256" key="1">
    <source>
        <dbReference type="SAM" id="Phobius"/>
    </source>
</evidence>
<reference evidence="4" key="2">
    <citation type="submission" date="2015-01" db="EMBL/GenBank/DDBJ databases">
        <title>Evolutionary Origins and Diversification of the Mycorrhizal Mutualists.</title>
        <authorList>
            <consortium name="DOE Joint Genome Institute"/>
            <consortium name="Mycorrhizal Genomics Consortium"/>
            <person name="Kohler A."/>
            <person name="Kuo A."/>
            <person name="Nagy L.G."/>
            <person name="Floudas D."/>
            <person name="Copeland A."/>
            <person name="Barry K.W."/>
            <person name="Cichocki N."/>
            <person name="Veneault-Fourrey C."/>
            <person name="LaButti K."/>
            <person name="Lindquist E.A."/>
            <person name="Lipzen A."/>
            <person name="Lundell T."/>
            <person name="Morin E."/>
            <person name="Murat C."/>
            <person name="Riley R."/>
            <person name="Ohm R."/>
            <person name="Sun H."/>
            <person name="Tunlid A."/>
            <person name="Henrissat B."/>
            <person name="Grigoriev I.V."/>
            <person name="Hibbett D.S."/>
            <person name="Martin F."/>
        </authorList>
    </citation>
    <scope>NUCLEOTIDE SEQUENCE [LARGE SCALE GENOMIC DNA]</scope>
    <source>
        <strain evidence="4">F 1598</strain>
    </source>
</reference>
<dbReference type="AlphaFoldDB" id="A0A0C3F975"/>
<organism evidence="3 4">
    <name type="scientific">Piloderma croceum (strain F 1598)</name>
    <dbReference type="NCBI Taxonomy" id="765440"/>
    <lineage>
        <taxon>Eukaryota</taxon>
        <taxon>Fungi</taxon>
        <taxon>Dikarya</taxon>
        <taxon>Basidiomycota</taxon>
        <taxon>Agaricomycotina</taxon>
        <taxon>Agaricomycetes</taxon>
        <taxon>Agaricomycetidae</taxon>
        <taxon>Atheliales</taxon>
        <taxon>Atheliaceae</taxon>
        <taxon>Piloderma</taxon>
    </lineage>
</organism>
<dbReference type="STRING" id="765440.A0A0C3F975"/>
<dbReference type="EMBL" id="KN833034">
    <property type="protein sequence ID" value="KIM76499.1"/>
    <property type="molecule type" value="Genomic_DNA"/>
</dbReference>
<dbReference type="OrthoDB" id="3038990at2759"/>
<sequence>MANNSTIPLDAILNPHTPLAFLTPDVADQFQIICYVNVATFAAFTWDWLMAIPEEYNIIRKAGFSWPNIIYFLSRFGTFGFCLLAMIYRIAPIDDCNALKYVGGMFLEIGVAATSLLFFIRVRAVYNHSRTITALFGSLWLAVAGTHTLLLLEVTRDHIPYTRRCIESPAPNYTTTVPFIVTAVNDTLVFLAISYRMVCSAMVSNTWSARAKSFFTGDGLLYLSKALLQNGQVYYFVTIGVTITATALIFSLGIPGVLKPVLGLVYMALSSAMACCVYRAFLLGVLKDPQLNTATILSFYHAADIRDDNTSVHDTLSDHPSKLAMNVGVQTNPGSEGE</sequence>
<evidence type="ECO:0000313" key="3">
    <source>
        <dbReference type="EMBL" id="KIM76499.1"/>
    </source>
</evidence>
<feature type="transmembrane region" description="Helical" evidence="1">
    <location>
        <begin position="233"/>
        <end position="258"/>
    </location>
</feature>
<evidence type="ECO:0000313" key="4">
    <source>
        <dbReference type="Proteomes" id="UP000054166"/>
    </source>
</evidence>
<feature type="transmembrane region" description="Helical" evidence="1">
    <location>
        <begin position="132"/>
        <end position="152"/>
    </location>
</feature>
<dbReference type="InterPro" id="IPR045340">
    <property type="entry name" value="DUF6533"/>
</dbReference>
<protein>
    <recommendedName>
        <fullName evidence="2">DUF6533 domain-containing protein</fullName>
    </recommendedName>
</protein>
<dbReference type="HOGENOM" id="CLU_060549_0_0_1"/>
<keyword evidence="1" id="KW-0812">Transmembrane</keyword>
<feature type="transmembrane region" description="Helical" evidence="1">
    <location>
        <begin position="172"/>
        <end position="193"/>
    </location>
</feature>